<dbReference type="KEGG" id="ehx:EMIHUDRAFT_113632"/>
<dbReference type="RefSeq" id="XP_005782158.1">
    <property type="nucleotide sequence ID" value="XM_005782101.1"/>
</dbReference>
<dbReference type="AlphaFoldDB" id="A0A0D3K1U4"/>
<dbReference type="GeneID" id="17275002"/>
<protein>
    <recommendedName>
        <fullName evidence="3">Phytanoyl-CoA dioxygenase</fullName>
    </recommendedName>
</protein>
<evidence type="ECO:0008006" key="3">
    <source>
        <dbReference type="Google" id="ProtNLM"/>
    </source>
</evidence>
<name>A0A0D3K1U4_EMIH1</name>
<keyword evidence="2" id="KW-1185">Reference proteome</keyword>
<dbReference type="Gene3D" id="2.60.120.620">
    <property type="entry name" value="q2cbj1_9rhob like domain"/>
    <property type="match status" value="1"/>
</dbReference>
<reference evidence="1" key="2">
    <citation type="submission" date="2024-10" db="UniProtKB">
        <authorList>
            <consortium name="EnsemblProtists"/>
        </authorList>
    </citation>
    <scope>IDENTIFICATION</scope>
</reference>
<dbReference type="SUPFAM" id="SSF51197">
    <property type="entry name" value="Clavaminate synthase-like"/>
    <property type="match status" value="1"/>
</dbReference>
<reference evidence="2" key="1">
    <citation type="journal article" date="2013" name="Nature">
        <title>Pan genome of the phytoplankton Emiliania underpins its global distribution.</title>
        <authorList>
            <person name="Read B.A."/>
            <person name="Kegel J."/>
            <person name="Klute M.J."/>
            <person name="Kuo A."/>
            <person name="Lefebvre S.C."/>
            <person name="Maumus F."/>
            <person name="Mayer C."/>
            <person name="Miller J."/>
            <person name="Monier A."/>
            <person name="Salamov A."/>
            <person name="Young J."/>
            <person name="Aguilar M."/>
            <person name="Claverie J.M."/>
            <person name="Frickenhaus S."/>
            <person name="Gonzalez K."/>
            <person name="Herman E.K."/>
            <person name="Lin Y.C."/>
            <person name="Napier J."/>
            <person name="Ogata H."/>
            <person name="Sarno A.F."/>
            <person name="Shmutz J."/>
            <person name="Schroeder D."/>
            <person name="de Vargas C."/>
            <person name="Verret F."/>
            <person name="von Dassow P."/>
            <person name="Valentin K."/>
            <person name="Van de Peer Y."/>
            <person name="Wheeler G."/>
            <person name="Dacks J.B."/>
            <person name="Delwiche C.F."/>
            <person name="Dyhrman S.T."/>
            <person name="Glockner G."/>
            <person name="John U."/>
            <person name="Richards T."/>
            <person name="Worden A.Z."/>
            <person name="Zhang X."/>
            <person name="Grigoriev I.V."/>
            <person name="Allen A.E."/>
            <person name="Bidle K."/>
            <person name="Borodovsky M."/>
            <person name="Bowler C."/>
            <person name="Brownlee C."/>
            <person name="Cock J.M."/>
            <person name="Elias M."/>
            <person name="Gladyshev V.N."/>
            <person name="Groth M."/>
            <person name="Guda C."/>
            <person name="Hadaegh A."/>
            <person name="Iglesias-Rodriguez M.D."/>
            <person name="Jenkins J."/>
            <person name="Jones B.M."/>
            <person name="Lawson T."/>
            <person name="Leese F."/>
            <person name="Lindquist E."/>
            <person name="Lobanov A."/>
            <person name="Lomsadze A."/>
            <person name="Malik S.B."/>
            <person name="Marsh M.E."/>
            <person name="Mackinder L."/>
            <person name="Mock T."/>
            <person name="Mueller-Roeber B."/>
            <person name="Pagarete A."/>
            <person name="Parker M."/>
            <person name="Probert I."/>
            <person name="Quesneville H."/>
            <person name="Raines C."/>
            <person name="Rensing S.A."/>
            <person name="Riano-Pachon D.M."/>
            <person name="Richier S."/>
            <person name="Rokitta S."/>
            <person name="Shiraiwa Y."/>
            <person name="Soanes D.M."/>
            <person name="van der Giezen M."/>
            <person name="Wahlund T.M."/>
            <person name="Williams B."/>
            <person name="Wilson W."/>
            <person name="Wolfe G."/>
            <person name="Wurch L.L."/>
        </authorList>
    </citation>
    <scope>NUCLEOTIDE SEQUENCE</scope>
</reference>
<dbReference type="HOGENOM" id="CLU_795549_0_0_1"/>
<proteinExistence type="predicted"/>
<dbReference type="EnsemblProtists" id="EOD29729">
    <property type="protein sequence ID" value="EOD29729"/>
    <property type="gene ID" value="EMIHUDRAFT_113632"/>
</dbReference>
<organism evidence="1 2">
    <name type="scientific">Emiliania huxleyi (strain CCMP1516)</name>
    <dbReference type="NCBI Taxonomy" id="280463"/>
    <lineage>
        <taxon>Eukaryota</taxon>
        <taxon>Haptista</taxon>
        <taxon>Haptophyta</taxon>
        <taxon>Prymnesiophyceae</taxon>
        <taxon>Isochrysidales</taxon>
        <taxon>Noelaerhabdaceae</taxon>
        <taxon>Emiliania</taxon>
    </lineage>
</organism>
<sequence length="349" mass="39460">MLPAHVESKLLRAHLESKLLPSLTSSDERIFEQATGTPLAALLEEVRQLPAKSLEALIFDTGKALTKHPLNRRGLAVFRSLLARRHVDRVRRERWGAHALHDAWMRHGLLTTRLRNFRPGASNFSLTAEEVELLGLASGLDAPLSSRPLAEERVWVTPAAQHVFRDSDAQYRMHIDQLMPTWKIFIFLEPVTLERGPFHYVRGSHAASLRKLRWLFERTNVSSDKRAECSPRHVARSQWCSSSPECLRRVFRAQQHDLKRHGFHATEPLTVDAGTLVLADTSGFHSRGLGPAGQRRTLMGAVQTLDRPQSSLSIFQIPRRPLLADGLEGRLRPNPQSLAHRCPQRGLYS</sequence>
<accession>A0A0D3K1U4</accession>
<dbReference type="PaxDb" id="2903-EOD29729"/>
<dbReference type="Proteomes" id="UP000013827">
    <property type="component" value="Unassembled WGS sequence"/>
</dbReference>
<evidence type="ECO:0000313" key="2">
    <source>
        <dbReference type="Proteomes" id="UP000013827"/>
    </source>
</evidence>
<evidence type="ECO:0000313" key="1">
    <source>
        <dbReference type="EnsemblProtists" id="EOD29729"/>
    </source>
</evidence>